<dbReference type="Proteomes" id="UP001626536">
    <property type="component" value="Chromosome"/>
</dbReference>
<dbReference type="EMBL" id="CP136862">
    <property type="protein sequence ID" value="WOJ89694.1"/>
    <property type="molecule type" value="Genomic_DNA"/>
</dbReference>
<proteinExistence type="predicted"/>
<evidence type="ECO:0000313" key="2">
    <source>
        <dbReference type="EMBL" id="WOJ89694.1"/>
    </source>
</evidence>
<dbReference type="RefSeq" id="WP_407339137.1">
    <property type="nucleotide sequence ID" value="NZ_CP136862.1"/>
</dbReference>
<dbReference type="InterPro" id="IPR052894">
    <property type="entry name" value="AsmA-related"/>
</dbReference>
<gene>
    <name evidence="2" type="ORF">RZS28_18245</name>
</gene>
<dbReference type="PANTHER" id="PTHR30441">
    <property type="entry name" value="DUF748 DOMAIN-CONTAINING PROTEIN"/>
    <property type="match status" value="1"/>
</dbReference>
<accession>A0ABZ0HQX4</accession>
<dbReference type="Pfam" id="PF05170">
    <property type="entry name" value="AsmA"/>
    <property type="match status" value="1"/>
</dbReference>
<sequence length="1155" mass="121301">MRDSLTALALLLILILTAALVGPYFIDWSAERGVIEARLSQAVGARVTIRGAVDLRLLPSPYLAVDTVEIGDNASPLRLSAAKLRLEIAVAPLLRGEIDFLEAQLEKPRLDLTLDADGSFPKLPQLPASEANIRFERIAIRDGTLAVHDPAERRSFALEEIALDAQAKSLLGPYKGDGALEIAGEKTAFQFAASAVEENRVPIKLVVDASASRPRADFDGALSLASGANGGVSPKFTGALKLESDRRGGIGSAPPWRLTGALEADARKARLKTLELRADDETRTLGATGEAELDYSAAPRASMSLRSSQIDLDHWLSFTGAPATPQSFAKSIAALMGGSLVDATPLPCVLSWTSDAASLGGESFRDLSATLAFGDAQAARLRFEVHGPGQSRLFLDGQLQFGQTPDFTGKIRASADNAPRFMNWLMANAPQRGQARRLPFHAVDLAGEAHVAGAGVLINDLDLRLDQSSFTGTIEYAPETETRPPRLAADLVAASLDLAVLPDLRPAKDLLAHTDLSLRLDADALTFGGAGPAVDDLGRLDLKLEKTDEKIELEEFTWEGSGGGVVTASGALSDQDARLDARIEAPRLDAFAALIAEIAPSPALELIASHAEASSPADFSLMAEAADSGEGFAVTALTLKGKISETQVAATIGPDMTQAGTIKAAARLDAKDSQALLRLLAPSAATDRLGPGHVEITARGQRGQPLDARIKAALAGTDFDFQGQVIADLKAPSAAGRLRLAGADLAPLLRASGLALPDLTTKLPADMSGAVIWGEDGIEFHDFKGSFAGVGLGGTLAYERQSSADKMLSGTINIDALSATALFSLLLGPPEPAKAGALWSSLQFPAASFDLPAGNLSLTVGRLDLLAGVSAKPAKMTLEIAPGLLGLRDFALKLGEGSATGAFELRREGATTALKAQVALDDYAFDLPGGRGRISAGFDLAGAGRSAETLMAGLAGVGHATIADYVLPNCDPSALARVFAASEQNRISLGQREVSQALANEFQHAALVLGIRDFDLGVASGVLRFSPTPTSDPRPDPVAQDQSVTAAVSASIDLRDATLDERLTIALNAPAKDWSGPPPQISLTLKGPLSHPVREIDATAFANALAARAIMRESARIEAYESDFHERADFNERLLSEQRRERERLKKEEAAGATN</sequence>
<protein>
    <submittedName>
        <fullName evidence="2">AsmA family protein</fullName>
    </submittedName>
</protein>
<reference evidence="2 3" key="1">
    <citation type="submission" date="2023-10" db="EMBL/GenBank/DDBJ databases">
        <title>Novel methanotroph of the genus Methylocapsa from a subarctic wetland.</title>
        <authorList>
            <person name="Belova S.E."/>
            <person name="Oshkin I.Y."/>
            <person name="Miroshnikov K."/>
            <person name="Dedysh S.N."/>
        </authorList>
    </citation>
    <scope>NUCLEOTIDE SEQUENCE [LARGE SCALE GENOMIC DNA]</scope>
    <source>
        <strain evidence="2 3">RX1</strain>
    </source>
</reference>
<evidence type="ECO:0000313" key="3">
    <source>
        <dbReference type="Proteomes" id="UP001626536"/>
    </source>
</evidence>
<organism evidence="2 3">
    <name type="scientific">Methylocapsa polymorpha</name>
    <dbReference type="NCBI Taxonomy" id="3080828"/>
    <lineage>
        <taxon>Bacteria</taxon>
        <taxon>Pseudomonadati</taxon>
        <taxon>Pseudomonadota</taxon>
        <taxon>Alphaproteobacteria</taxon>
        <taxon>Hyphomicrobiales</taxon>
        <taxon>Beijerinckiaceae</taxon>
        <taxon>Methylocapsa</taxon>
    </lineage>
</organism>
<feature type="domain" description="AsmA" evidence="1">
    <location>
        <begin position="6"/>
        <end position="189"/>
    </location>
</feature>
<keyword evidence="3" id="KW-1185">Reference proteome</keyword>
<name>A0ABZ0HQX4_9HYPH</name>
<dbReference type="InterPro" id="IPR007844">
    <property type="entry name" value="AsmA"/>
</dbReference>
<evidence type="ECO:0000259" key="1">
    <source>
        <dbReference type="Pfam" id="PF05170"/>
    </source>
</evidence>
<dbReference type="PANTHER" id="PTHR30441:SF4">
    <property type="entry name" value="PROTEIN ASMA"/>
    <property type="match status" value="1"/>
</dbReference>